<reference evidence="2 3" key="1">
    <citation type="journal article" date="2019" name="New Phytol.">
        <title>Comparative genomics reveals unique wood-decay strategies and fruiting body development in the Schizophyllaceae.</title>
        <authorList>
            <person name="Almasi E."/>
            <person name="Sahu N."/>
            <person name="Krizsan K."/>
            <person name="Balint B."/>
            <person name="Kovacs G.M."/>
            <person name="Kiss B."/>
            <person name="Cseklye J."/>
            <person name="Drula E."/>
            <person name="Henrissat B."/>
            <person name="Nagy I."/>
            <person name="Chovatia M."/>
            <person name="Adam C."/>
            <person name="LaButti K."/>
            <person name="Lipzen A."/>
            <person name="Riley R."/>
            <person name="Grigoriev I.V."/>
            <person name="Nagy L.G."/>
        </authorList>
    </citation>
    <scope>NUCLEOTIDE SEQUENCE [LARGE SCALE GENOMIC DNA]</scope>
    <source>
        <strain evidence="2 3">NL-1724</strain>
    </source>
</reference>
<proteinExistence type="predicted"/>
<accession>A0A550C6C9</accession>
<organism evidence="2 3">
    <name type="scientific">Schizophyllum amplum</name>
    <dbReference type="NCBI Taxonomy" id="97359"/>
    <lineage>
        <taxon>Eukaryota</taxon>
        <taxon>Fungi</taxon>
        <taxon>Dikarya</taxon>
        <taxon>Basidiomycota</taxon>
        <taxon>Agaricomycotina</taxon>
        <taxon>Agaricomycetes</taxon>
        <taxon>Agaricomycetidae</taxon>
        <taxon>Agaricales</taxon>
        <taxon>Schizophyllaceae</taxon>
        <taxon>Schizophyllum</taxon>
    </lineage>
</organism>
<dbReference type="AlphaFoldDB" id="A0A550C6C9"/>
<dbReference type="EMBL" id="VDMD01000023">
    <property type="protein sequence ID" value="TRM60276.1"/>
    <property type="molecule type" value="Genomic_DNA"/>
</dbReference>
<dbReference type="Proteomes" id="UP000320762">
    <property type="component" value="Unassembled WGS sequence"/>
</dbReference>
<sequence length="202" mass="22828">MALNIQRSQSAPHPLQAMKEHTKARPVIALQRSASTIEFGAANGPRKAYHQPHHRSYTPKFERENPFNCSDFFPHRADEREAWSWIQEEDESREEEDVPEPYGSERDMDEKTLGETIAMEDKLGILALGDILFNARAGSGRPGVPVAAPEEWRLVSPYSDDEPVDHEALYLSLRARRKESAKVSTDETVVDSTFGSLFFGKD</sequence>
<feature type="compositionally biased region" description="Polar residues" evidence="1">
    <location>
        <begin position="1"/>
        <end position="11"/>
    </location>
</feature>
<feature type="region of interest" description="Disordered" evidence="1">
    <location>
        <begin position="1"/>
        <end position="21"/>
    </location>
</feature>
<comment type="caution">
    <text evidence="2">The sequence shown here is derived from an EMBL/GenBank/DDBJ whole genome shotgun (WGS) entry which is preliminary data.</text>
</comment>
<evidence type="ECO:0000313" key="2">
    <source>
        <dbReference type="EMBL" id="TRM60276.1"/>
    </source>
</evidence>
<protein>
    <submittedName>
        <fullName evidence="2">Uncharacterized protein</fullName>
    </submittedName>
</protein>
<feature type="compositionally biased region" description="Acidic residues" evidence="1">
    <location>
        <begin position="87"/>
        <end position="99"/>
    </location>
</feature>
<feature type="region of interest" description="Disordered" evidence="1">
    <location>
        <begin position="86"/>
        <end position="107"/>
    </location>
</feature>
<gene>
    <name evidence="2" type="ORF">BD626DRAFT_505986</name>
</gene>
<keyword evidence="3" id="KW-1185">Reference proteome</keyword>
<dbReference type="OrthoDB" id="3205299at2759"/>
<evidence type="ECO:0000256" key="1">
    <source>
        <dbReference type="SAM" id="MobiDB-lite"/>
    </source>
</evidence>
<evidence type="ECO:0000313" key="3">
    <source>
        <dbReference type="Proteomes" id="UP000320762"/>
    </source>
</evidence>
<name>A0A550C6C9_9AGAR</name>